<keyword evidence="3" id="KW-1185">Reference proteome</keyword>
<dbReference type="Proteomes" id="UP001164929">
    <property type="component" value="Chromosome 2"/>
</dbReference>
<protein>
    <submittedName>
        <fullName evidence="2">Uncharacterized protein</fullName>
    </submittedName>
</protein>
<gene>
    <name evidence="2" type="ORF">NC653_005717</name>
</gene>
<comment type="caution">
    <text evidence="2">The sequence shown here is derived from an EMBL/GenBank/DDBJ whole genome shotgun (WGS) entry which is preliminary data.</text>
</comment>
<sequence>MDEIGVLKACQGQFRPMKKSVAENEDSTRRLEEQSRETGGSCPDLQDLKTGEGDGGAPTPNTTKIEYVNQKELLPPESKRRLEWSGPPLHPKMRHISGITPPEKMVEVCSKSMPTMQTVLYREACDSIADTSSVHAPNPAEPWKCGICTLSKGEHGDSDYGWMVFGLFRLGERSDRRGRDKFPMLKGFKPTPLSATDVNQAQLLAGFLGRGCWVQNENSRVCLCWKSRPLTTAS</sequence>
<evidence type="ECO:0000313" key="3">
    <source>
        <dbReference type="Proteomes" id="UP001164929"/>
    </source>
</evidence>
<name>A0AAD6RCM5_9ROSI</name>
<evidence type="ECO:0000256" key="1">
    <source>
        <dbReference type="SAM" id="MobiDB-lite"/>
    </source>
</evidence>
<dbReference type="EMBL" id="JAQIZT010000002">
    <property type="protein sequence ID" value="KAJ7006449.1"/>
    <property type="molecule type" value="Genomic_DNA"/>
</dbReference>
<feature type="compositionally biased region" description="Basic and acidic residues" evidence="1">
    <location>
        <begin position="20"/>
        <end position="36"/>
    </location>
</feature>
<accession>A0AAD6RCM5</accession>
<proteinExistence type="predicted"/>
<feature type="region of interest" description="Disordered" evidence="1">
    <location>
        <begin position="16"/>
        <end position="63"/>
    </location>
</feature>
<reference evidence="2" key="1">
    <citation type="journal article" date="2023" name="Mol. Ecol. Resour.">
        <title>Chromosome-level genome assembly of a triploid poplar Populus alba 'Berolinensis'.</title>
        <authorList>
            <person name="Chen S."/>
            <person name="Yu Y."/>
            <person name="Wang X."/>
            <person name="Wang S."/>
            <person name="Zhang T."/>
            <person name="Zhou Y."/>
            <person name="He R."/>
            <person name="Meng N."/>
            <person name="Wang Y."/>
            <person name="Liu W."/>
            <person name="Liu Z."/>
            <person name="Liu J."/>
            <person name="Guo Q."/>
            <person name="Huang H."/>
            <person name="Sederoff R.R."/>
            <person name="Wang G."/>
            <person name="Qu G."/>
            <person name="Chen S."/>
        </authorList>
    </citation>
    <scope>NUCLEOTIDE SEQUENCE</scope>
    <source>
        <strain evidence="2">SC-2020</strain>
    </source>
</reference>
<evidence type="ECO:0000313" key="2">
    <source>
        <dbReference type="EMBL" id="KAJ7006449.1"/>
    </source>
</evidence>
<organism evidence="2 3">
    <name type="scientific">Populus alba x Populus x berolinensis</name>
    <dbReference type="NCBI Taxonomy" id="444605"/>
    <lineage>
        <taxon>Eukaryota</taxon>
        <taxon>Viridiplantae</taxon>
        <taxon>Streptophyta</taxon>
        <taxon>Embryophyta</taxon>
        <taxon>Tracheophyta</taxon>
        <taxon>Spermatophyta</taxon>
        <taxon>Magnoliopsida</taxon>
        <taxon>eudicotyledons</taxon>
        <taxon>Gunneridae</taxon>
        <taxon>Pentapetalae</taxon>
        <taxon>rosids</taxon>
        <taxon>fabids</taxon>
        <taxon>Malpighiales</taxon>
        <taxon>Salicaceae</taxon>
        <taxon>Saliceae</taxon>
        <taxon>Populus</taxon>
    </lineage>
</organism>
<dbReference type="AlphaFoldDB" id="A0AAD6RCM5"/>